<feature type="domain" description="DNA-directed RNA polymerase RpoA/D/Rpb3-type" evidence="7">
    <location>
        <begin position="58"/>
        <end position="337"/>
    </location>
</feature>
<evidence type="ECO:0000313" key="8">
    <source>
        <dbReference type="EMBL" id="KAI9632029.1"/>
    </source>
</evidence>
<protein>
    <recommendedName>
        <fullName evidence="2">DNA-directed RNA polymerases I and III subunit RPAC1</fullName>
    </recommendedName>
</protein>
<organism evidence="8 9">
    <name type="scientific">Dioszegia hungarica</name>
    <dbReference type="NCBI Taxonomy" id="4972"/>
    <lineage>
        <taxon>Eukaryota</taxon>
        <taxon>Fungi</taxon>
        <taxon>Dikarya</taxon>
        <taxon>Basidiomycota</taxon>
        <taxon>Agaricomycotina</taxon>
        <taxon>Tremellomycetes</taxon>
        <taxon>Tremellales</taxon>
        <taxon>Bulleribasidiaceae</taxon>
        <taxon>Dioszegia</taxon>
    </lineage>
</organism>
<dbReference type="Gene3D" id="3.30.1360.10">
    <property type="entry name" value="RNA polymerase, RBP11-like subunit"/>
    <property type="match status" value="1"/>
</dbReference>
<dbReference type="CDD" id="cd07032">
    <property type="entry name" value="RNAP_I_II_AC40"/>
    <property type="match status" value="1"/>
</dbReference>
<dbReference type="InterPro" id="IPR036603">
    <property type="entry name" value="RBP11-like"/>
</dbReference>
<dbReference type="Proteomes" id="UP001164286">
    <property type="component" value="Unassembled WGS sequence"/>
</dbReference>
<comment type="subcellular location">
    <subcellularLocation>
        <location evidence="1">Nucleus</location>
    </subcellularLocation>
</comment>
<dbReference type="SMART" id="SM00662">
    <property type="entry name" value="RPOLD"/>
    <property type="match status" value="1"/>
</dbReference>
<dbReference type="InterPro" id="IPR033901">
    <property type="entry name" value="RNAPI/III_AC40"/>
</dbReference>
<comment type="caution">
    <text evidence="8">The sequence shown here is derived from an EMBL/GenBank/DDBJ whole genome shotgun (WGS) entry which is preliminary data.</text>
</comment>
<dbReference type="GO" id="GO:0006351">
    <property type="term" value="P:DNA-templated transcription"/>
    <property type="evidence" value="ECO:0007669"/>
    <property type="project" value="InterPro"/>
</dbReference>
<evidence type="ECO:0000256" key="2">
    <source>
        <dbReference type="ARBA" id="ARBA00022083"/>
    </source>
</evidence>
<sequence length="349" mass="39631">MSRSNDDPRRQVQVLPERIGNVADSEFPGHYPGEDHSWNLQKFKKNLICSIQRLTPSTVEFDLVGVDASIANALRRVMIAEIPTVAIETVYVWNNTSIMQDEVLCHRLGLIPLKIDPRELVYKKSANSAPHDRDTVVFDLRVRCDKKDGSKGETDPKKMYHDSNVYTGMLQWQVNEDQRKRMGGEAPRPVDPDILLVKLRPGQMVDMHCFANKGTGADHAKFSPVATASYRLLPHIKLRGPIPEEHQEKFQKCFVPGVIAIKEDEYGSPQVVVENPRKDTVSREVLRHKEFEGLVELSRIRDHFLYNVESAGQYRPEELIPEAIDILLKKISDVEVGLDKLFEDDATAA</sequence>
<accession>A0AA38H369</accession>
<reference evidence="8" key="1">
    <citation type="journal article" date="2022" name="G3 (Bethesda)">
        <title>High quality genome of the basidiomycete yeast Dioszegia hungarica PDD-24b-2 isolated from cloud water.</title>
        <authorList>
            <person name="Jarrige D."/>
            <person name="Haridas S."/>
            <person name="Bleykasten-Grosshans C."/>
            <person name="Joly M."/>
            <person name="Nadalig T."/>
            <person name="Sancelme M."/>
            <person name="Vuilleumier S."/>
            <person name="Grigoriev I.V."/>
            <person name="Amato P."/>
            <person name="Bringel F."/>
        </authorList>
    </citation>
    <scope>NUCLEOTIDE SEQUENCE</scope>
    <source>
        <strain evidence="8">PDD-24b-2</strain>
    </source>
</reference>
<dbReference type="GO" id="GO:0005666">
    <property type="term" value="C:RNA polymerase III complex"/>
    <property type="evidence" value="ECO:0007669"/>
    <property type="project" value="TreeGrafter"/>
</dbReference>
<dbReference type="GO" id="GO:0046983">
    <property type="term" value="F:protein dimerization activity"/>
    <property type="evidence" value="ECO:0007669"/>
    <property type="project" value="InterPro"/>
</dbReference>
<name>A0AA38H369_9TREE</name>
<dbReference type="InterPro" id="IPR011262">
    <property type="entry name" value="DNA-dir_RNA_pol_insert"/>
</dbReference>
<dbReference type="Gene3D" id="2.170.120.12">
    <property type="entry name" value="DNA-directed RNA polymerase, insert domain"/>
    <property type="match status" value="1"/>
</dbReference>
<keyword evidence="3 8" id="KW-0240">DNA-directed RNA polymerase</keyword>
<dbReference type="HAMAP" id="MF_00320">
    <property type="entry name" value="RNApol_arch_Rpo3"/>
    <property type="match status" value="1"/>
</dbReference>
<dbReference type="GeneID" id="77725598"/>
<evidence type="ECO:0000256" key="6">
    <source>
        <dbReference type="ARBA" id="ARBA00025804"/>
    </source>
</evidence>
<dbReference type="InterPro" id="IPR036643">
    <property type="entry name" value="RNApol_insert_sf"/>
</dbReference>
<dbReference type="PANTHER" id="PTHR11800">
    <property type="entry name" value="DNA-DIRECTED RNA POLYMERASE"/>
    <property type="match status" value="1"/>
</dbReference>
<dbReference type="SUPFAM" id="SSF55257">
    <property type="entry name" value="RBP11-like subunits of RNA polymerase"/>
    <property type="match status" value="1"/>
</dbReference>
<keyword evidence="4" id="KW-0804">Transcription</keyword>
<dbReference type="Pfam" id="PF01000">
    <property type="entry name" value="RNA_pol_A_bac"/>
    <property type="match status" value="1"/>
</dbReference>
<dbReference type="InterPro" id="IPR022842">
    <property type="entry name" value="RNAP_Rpo3/Rpb3/RPAC1"/>
</dbReference>
<dbReference type="Pfam" id="PF01193">
    <property type="entry name" value="RNA_pol_L"/>
    <property type="match status" value="1"/>
</dbReference>
<evidence type="ECO:0000256" key="1">
    <source>
        <dbReference type="ARBA" id="ARBA00004123"/>
    </source>
</evidence>
<dbReference type="InterPro" id="IPR050518">
    <property type="entry name" value="Rpo3/RPB3_RNA_Pol_subunit"/>
</dbReference>
<dbReference type="GO" id="GO:0003899">
    <property type="term" value="F:DNA-directed RNA polymerase activity"/>
    <property type="evidence" value="ECO:0007669"/>
    <property type="project" value="InterPro"/>
</dbReference>
<dbReference type="GO" id="GO:0055029">
    <property type="term" value="C:nuclear DNA-directed RNA polymerase complex"/>
    <property type="evidence" value="ECO:0007669"/>
    <property type="project" value="UniProtKB-ARBA"/>
</dbReference>
<evidence type="ECO:0000313" key="9">
    <source>
        <dbReference type="Proteomes" id="UP001164286"/>
    </source>
</evidence>
<keyword evidence="5" id="KW-0539">Nucleus</keyword>
<dbReference type="FunFam" id="2.170.120.12:FF:000003">
    <property type="entry name" value="Dna-directed rna polymerases i and iii subunit"/>
    <property type="match status" value="1"/>
</dbReference>
<gene>
    <name evidence="8" type="ORF">MKK02DRAFT_21314</name>
</gene>
<proteinExistence type="inferred from homology"/>
<dbReference type="PANTHER" id="PTHR11800:SF13">
    <property type="entry name" value="DNA-DIRECTED RNA POLYMERASES I AND III SUBUNIT RPAC1"/>
    <property type="match status" value="1"/>
</dbReference>
<evidence type="ECO:0000259" key="7">
    <source>
        <dbReference type="SMART" id="SM00662"/>
    </source>
</evidence>
<dbReference type="NCBIfam" id="NF001988">
    <property type="entry name" value="PRK00783.1"/>
    <property type="match status" value="1"/>
</dbReference>
<evidence type="ECO:0000256" key="3">
    <source>
        <dbReference type="ARBA" id="ARBA00022478"/>
    </source>
</evidence>
<keyword evidence="9" id="KW-1185">Reference proteome</keyword>
<comment type="similarity">
    <text evidence="6">Belongs to the archaeal Rpo3/eukaryotic RPB3 RNA polymerase subunit family.</text>
</comment>
<evidence type="ECO:0000256" key="4">
    <source>
        <dbReference type="ARBA" id="ARBA00023163"/>
    </source>
</evidence>
<dbReference type="GO" id="GO:0005736">
    <property type="term" value="C:RNA polymerase I complex"/>
    <property type="evidence" value="ECO:0007669"/>
    <property type="project" value="TreeGrafter"/>
</dbReference>
<evidence type="ECO:0000256" key="5">
    <source>
        <dbReference type="ARBA" id="ARBA00023242"/>
    </source>
</evidence>
<dbReference type="InterPro" id="IPR011263">
    <property type="entry name" value="DNA-dir_RNA_pol_RpoA/D/Rpb3"/>
</dbReference>
<dbReference type="RefSeq" id="XP_052941806.1">
    <property type="nucleotide sequence ID" value="XM_053086397.1"/>
</dbReference>
<dbReference type="EMBL" id="JAKWFO010000016">
    <property type="protein sequence ID" value="KAI9632029.1"/>
    <property type="molecule type" value="Genomic_DNA"/>
</dbReference>
<dbReference type="SUPFAM" id="SSF56553">
    <property type="entry name" value="Insert subdomain of RNA polymerase alpha subunit"/>
    <property type="match status" value="1"/>
</dbReference>
<dbReference type="AlphaFoldDB" id="A0AA38H369"/>